<dbReference type="EMBL" id="CM004388">
    <property type="protein sequence ID" value="KAG8659105.1"/>
    <property type="molecule type" value="Genomic_DNA"/>
</dbReference>
<accession>A0ACB7I4D4</accession>
<protein>
    <submittedName>
        <fullName evidence="1">Uncharacterized protein</fullName>
    </submittedName>
</protein>
<name>A0ACB7I4D4_MANES</name>
<organism evidence="1 2">
    <name type="scientific">Manihot esculenta</name>
    <name type="common">Cassava</name>
    <name type="synonym">Jatropha manihot</name>
    <dbReference type="NCBI Taxonomy" id="3983"/>
    <lineage>
        <taxon>Eukaryota</taxon>
        <taxon>Viridiplantae</taxon>
        <taxon>Streptophyta</taxon>
        <taxon>Embryophyta</taxon>
        <taxon>Tracheophyta</taxon>
        <taxon>Spermatophyta</taxon>
        <taxon>Magnoliopsida</taxon>
        <taxon>eudicotyledons</taxon>
        <taxon>Gunneridae</taxon>
        <taxon>Pentapetalae</taxon>
        <taxon>rosids</taxon>
        <taxon>fabids</taxon>
        <taxon>Malpighiales</taxon>
        <taxon>Euphorbiaceae</taxon>
        <taxon>Crotonoideae</taxon>
        <taxon>Manihoteae</taxon>
        <taxon>Manihot</taxon>
    </lineage>
</organism>
<reference evidence="2" key="1">
    <citation type="journal article" date="2016" name="Nat. Biotechnol.">
        <title>Sequencing wild and cultivated cassava and related species reveals extensive interspecific hybridization and genetic diversity.</title>
        <authorList>
            <person name="Bredeson J.V."/>
            <person name="Lyons J.B."/>
            <person name="Prochnik S.E."/>
            <person name="Wu G.A."/>
            <person name="Ha C.M."/>
            <person name="Edsinger-Gonzales E."/>
            <person name="Grimwood J."/>
            <person name="Schmutz J."/>
            <person name="Rabbi I.Y."/>
            <person name="Egesi C."/>
            <person name="Nauluvula P."/>
            <person name="Lebot V."/>
            <person name="Ndunguru J."/>
            <person name="Mkamilo G."/>
            <person name="Bart R.S."/>
            <person name="Setter T.L."/>
            <person name="Gleadow R.M."/>
            <person name="Kulakow P."/>
            <person name="Ferguson M.E."/>
            <person name="Rounsley S."/>
            <person name="Rokhsar D.S."/>
        </authorList>
    </citation>
    <scope>NUCLEOTIDE SEQUENCE [LARGE SCALE GENOMIC DNA]</scope>
    <source>
        <strain evidence="2">cv. AM560-2</strain>
    </source>
</reference>
<gene>
    <name evidence="1" type="ORF">MANES_02G017635v8</name>
</gene>
<dbReference type="Proteomes" id="UP000091857">
    <property type="component" value="Chromosome 2"/>
</dbReference>
<comment type="caution">
    <text evidence="1">The sequence shown here is derived from an EMBL/GenBank/DDBJ whole genome shotgun (WGS) entry which is preliminary data.</text>
</comment>
<sequence>MAGKTFLQSFLLLLLFFVLGIPCFSLPLSTNGRWIVDATTGQRVKLACANWPSHVETMLAEGLDKQPLQFIIEQLTTKNHFNCVRFTWATHMFTRYANLTVMESLDSLNLTNAKAGIAKNNPYVLNQTLVQAFETVIDQFGAQGVMAVLDNQVSRPTWCCGFEDGNGFFGDPDFDASEWLRGLTLVAERFKGKSQVVAISTRNELRGPLANEDDWYKYILQGGETIHQANPDVLIFASGLAYASDLTFLKKKHLPTNFDNKLVYEAHWYAFSWGEGKSWGMEKVNDACYSKTQYFINQTGFVVHDENPFPMFLGEFGLDQRGFSLGDEHFYACLLAYVADEDLDWGLWAWQGSYYYRENKTGTEETYGVMNYNWNRVKNQDFQKRMDLIKTTLRDPTSRSPTTYIMFHPQSGSCIQTENKDGIYASSCRSPSHWVHEGDGTPLWLNGTKLCLKAVGDELEPILSTDCTSKQSTWRSLTKSKLHLAAIDEKGRYMCLQKESRYTTKILTTNCTLTHENPECERDPQKDPVTQWFKLVRTNVL</sequence>
<evidence type="ECO:0000313" key="1">
    <source>
        <dbReference type="EMBL" id="KAG8659105.1"/>
    </source>
</evidence>
<keyword evidence="2" id="KW-1185">Reference proteome</keyword>
<evidence type="ECO:0000313" key="2">
    <source>
        <dbReference type="Proteomes" id="UP000091857"/>
    </source>
</evidence>
<proteinExistence type="predicted"/>